<sequence length="68" mass="7887">MAAVEVCVVEKETVSVDECSENVGKERESFYRRKRSAGESLLGRPMLQVICVVSAIYRRYTFLHRRFT</sequence>
<reference evidence="1 2" key="1">
    <citation type="journal article" date="2021" name="BMC Genomics">
        <title>Datura genome reveals duplications of psychoactive alkaloid biosynthetic genes and high mutation rate following tissue culture.</title>
        <authorList>
            <person name="Rajewski A."/>
            <person name="Carter-House D."/>
            <person name="Stajich J."/>
            <person name="Litt A."/>
        </authorList>
    </citation>
    <scope>NUCLEOTIDE SEQUENCE [LARGE SCALE GENOMIC DNA]</scope>
    <source>
        <strain evidence="1">AR-01</strain>
    </source>
</reference>
<dbReference type="EMBL" id="JACEIK010006435">
    <property type="protein sequence ID" value="MCE2055679.1"/>
    <property type="molecule type" value="Genomic_DNA"/>
</dbReference>
<dbReference type="Proteomes" id="UP000823775">
    <property type="component" value="Unassembled WGS sequence"/>
</dbReference>
<feature type="non-terminal residue" evidence="1">
    <location>
        <position position="68"/>
    </location>
</feature>
<name>A0ABS8W0L6_DATST</name>
<keyword evidence="2" id="KW-1185">Reference proteome</keyword>
<accession>A0ABS8W0L6</accession>
<protein>
    <submittedName>
        <fullName evidence="1">Uncharacterized protein</fullName>
    </submittedName>
</protein>
<evidence type="ECO:0000313" key="2">
    <source>
        <dbReference type="Proteomes" id="UP000823775"/>
    </source>
</evidence>
<organism evidence="1 2">
    <name type="scientific">Datura stramonium</name>
    <name type="common">Jimsonweed</name>
    <name type="synonym">Common thornapple</name>
    <dbReference type="NCBI Taxonomy" id="4076"/>
    <lineage>
        <taxon>Eukaryota</taxon>
        <taxon>Viridiplantae</taxon>
        <taxon>Streptophyta</taxon>
        <taxon>Embryophyta</taxon>
        <taxon>Tracheophyta</taxon>
        <taxon>Spermatophyta</taxon>
        <taxon>Magnoliopsida</taxon>
        <taxon>eudicotyledons</taxon>
        <taxon>Gunneridae</taxon>
        <taxon>Pentapetalae</taxon>
        <taxon>asterids</taxon>
        <taxon>lamiids</taxon>
        <taxon>Solanales</taxon>
        <taxon>Solanaceae</taxon>
        <taxon>Solanoideae</taxon>
        <taxon>Datureae</taxon>
        <taxon>Datura</taxon>
    </lineage>
</organism>
<proteinExistence type="predicted"/>
<evidence type="ECO:0000313" key="1">
    <source>
        <dbReference type="EMBL" id="MCE2055679.1"/>
    </source>
</evidence>
<comment type="caution">
    <text evidence="1">The sequence shown here is derived from an EMBL/GenBank/DDBJ whole genome shotgun (WGS) entry which is preliminary data.</text>
</comment>
<gene>
    <name evidence="1" type="ORF">HAX54_043176</name>
</gene>